<accession>A0AAE0HWM8</accession>
<protein>
    <submittedName>
        <fullName evidence="2">Uncharacterized protein</fullName>
    </submittedName>
</protein>
<organism evidence="2 3">
    <name type="scientific">Apodospora peruviana</name>
    <dbReference type="NCBI Taxonomy" id="516989"/>
    <lineage>
        <taxon>Eukaryota</taxon>
        <taxon>Fungi</taxon>
        <taxon>Dikarya</taxon>
        <taxon>Ascomycota</taxon>
        <taxon>Pezizomycotina</taxon>
        <taxon>Sordariomycetes</taxon>
        <taxon>Sordariomycetidae</taxon>
        <taxon>Sordariales</taxon>
        <taxon>Lasiosphaeriaceae</taxon>
        <taxon>Apodospora</taxon>
    </lineage>
</organism>
<gene>
    <name evidence="2" type="ORF">B0H66DRAFT_537375</name>
</gene>
<feature type="compositionally biased region" description="Basic and acidic residues" evidence="1">
    <location>
        <begin position="24"/>
        <end position="44"/>
    </location>
</feature>
<feature type="compositionally biased region" description="Polar residues" evidence="1">
    <location>
        <begin position="71"/>
        <end position="89"/>
    </location>
</feature>
<proteinExistence type="predicted"/>
<feature type="compositionally biased region" description="Basic and acidic residues" evidence="1">
    <location>
        <begin position="51"/>
        <end position="67"/>
    </location>
</feature>
<feature type="region of interest" description="Disordered" evidence="1">
    <location>
        <begin position="1"/>
        <end position="107"/>
    </location>
</feature>
<sequence length="199" mass="21181">MGLHNGVRLLRPKLAPRKTNARRQLVEKEVCPDSDHDSDDERAARPSNNTRNHDLDVPDESPSERKARQTMMKNLISTTPAPGNKATKQAASPAGAAFDSAASGRPNEDRFGACSNNSATEKNTADARCFKCTSGHSCKAVPAVGCHGIHQSCPSVVGRTKPICAANMSPRCPRPPAILSDLENQAGITHPTGGRSHTL</sequence>
<reference evidence="2" key="2">
    <citation type="submission" date="2023-06" db="EMBL/GenBank/DDBJ databases">
        <authorList>
            <consortium name="Lawrence Berkeley National Laboratory"/>
            <person name="Haridas S."/>
            <person name="Hensen N."/>
            <person name="Bonometti L."/>
            <person name="Westerberg I."/>
            <person name="Brannstrom I.O."/>
            <person name="Guillou S."/>
            <person name="Cros-Aarteil S."/>
            <person name="Calhoun S."/>
            <person name="Kuo A."/>
            <person name="Mondo S."/>
            <person name="Pangilinan J."/>
            <person name="Riley R."/>
            <person name="Labutti K."/>
            <person name="Andreopoulos B."/>
            <person name="Lipzen A."/>
            <person name="Chen C."/>
            <person name="Yanf M."/>
            <person name="Daum C."/>
            <person name="Ng V."/>
            <person name="Clum A."/>
            <person name="Steindorff A."/>
            <person name="Ohm R."/>
            <person name="Martin F."/>
            <person name="Silar P."/>
            <person name="Natvig D."/>
            <person name="Lalanne C."/>
            <person name="Gautier V."/>
            <person name="Ament-Velasquez S.L."/>
            <person name="Kruys A."/>
            <person name="Hutchinson M.I."/>
            <person name="Powell A.J."/>
            <person name="Barry K."/>
            <person name="Miller A.N."/>
            <person name="Grigoriev I.V."/>
            <person name="Debuchy R."/>
            <person name="Gladieux P."/>
            <person name="Thoren M.H."/>
            <person name="Johannesson H."/>
        </authorList>
    </citation>
    <scope>NUCLEOTIDE SEQUENCE</scope>
    <source>
        <strain evidence="2">CBS 118394</strain>
    </source>
</reference>
<evidence type="ECO:0000313" key="2">
    <source>
        <dbReference type="EMBL" id="KAK3314126.1"/>
    </source>
</evidence>
<keyword evidence="3" id="KW-1185">Reference proteome</keyword>
<evidence type="ECO:0000256" key="1">
    <source>
        <dbReference type="SAM" id="MobiDB-lite"/>
    </source>
</evidence>
<feature type="compositionally biased region" description="Basic residues" evidence="1">
    <location>
        <begin position="10"/>
        <end position="21"/>
    </location>
</feature>
<evidence type="ECO:0000313" key="3">
    <source>
        <dbReference type="Proteomes" id="UP001283341"/>
    </source>
</evidence>
<dbReference type="Proteomes" id="UP001283341">
    <property type="component" value="Unassembled WGS sequence"/>
</dbReference>
<name>A0AAE0HWM8_9PEZI</name>
<reference evidence="2" key="1">
    <citation type="journal article" date="2023" name="Mol. Phylogenet. Evol.">
        <title>Genome-scale phylogeny and comparative genomics of the fungal order Sordariales.</title>
        <authorList>
            <person name="Hensen N."/>
            <person name="Bonometti L."/>
            <person name="Westerberg I."/>
            <person name="Brannstrom I.O."/>
            <person name="Guillou S."/>
            <person name="Cros-Aarteil S."/>
            <person name="Calhoun S."/>
            <person name="Haridas S."/>
            <person name="Kuo A."/>
            <person name="Mondo S."/>
            <person name="Pangilinan J."/>
            <person name="Riley R."/>
            <person name="LaButti K."/>
            <person name="Andreopoulos B."/>
            <person name="Lipzen A."/>
            <person name="Chen C."/>
            <person name="Yan M."/>
            <person name="Daum C."/>
            <person name="Ng V."/>
            <person name="Clum A."/>
            <person name="Steindorff A."/>
            <person name="Ohm R.A."/>
            <person name="Martin F."/>
            <person name="Silar P."/>
            <person name="Natvig D.O."/>
            <person name="Lalanne C."/>
            <person name="Gautier V."/>
            <person name="Ament-Velasquez S.L."/>
            <person name="Kruys A."/>
            <person name="Hutchinson M.I."/>
            <person name="Powell A.J."/>
            <person name="Barry K."/>
            <person name="Miller A.N."/>
            <person name="Grigoriev I.V."/>
            <person name="Debuchy R."/>
            <person name="Gladieux P."/>
            <person name="Hiltunen Thoren M."/>
            <person name="Johannesson H."/>
        </authorList>
    </citation>
    <scope>NUCLEOTIDE SEQUENCE</scope>
    <source>
        <strain evidence="2">CBS 118394</strain>
    </source>
</reference>
<feature type="compositionally biased region" description="Low complexity" evidence="1">
    <location>
        <begin position="90"/>
        <end position="103"/>
    </location>
</feature>
<dbReference type="AlphaFoldDB" id="A0AAE0HWM8"/>
<comment type="caution">
    <text evidence="2">The sequence shown here is derived from an EMBL/GenBank/DDBJ whole genome shotgun (WGS) entry which is preliminary data.</text>
</comment>
<dbReference type="EMBL" id="JAUEDM010000007">
    <property type="protein sequence ID" value="KAK3314126.1"/>
    <property type="molecule type" value="Genomic_DNA"/>
</dbReference>